<gene>
    <name evidence="5" type="ORF">G7058_00815</name>
</gene>
<dbReference type="KEGG" id="jpo:G7058_00815"/>
<evidence type="ECO:0000256" key="1">
    <source>
        <dbReference type="ARBA" id="ARBA00022723"/>
    </source>
</evidence>
<dbReference type="SUPFAM" id="SSF88713">
    <property type="entry name" value="Glycoside hydrolase/deacetylase"/>
    <property type="match status" value="1"/>
</dbReference>
<reference evidence="5 6" key="1">
    <citation type="journal article" date="2017" name="Int. J. Syst. Evol. Microbiol.">
        <title>Jeotgalibaca porci sp. nov. and Jeotgalibaca arthritidis sp. nov., isolated from pigs, and emended description of the genus Jeotgalibaca.</title>
        <authorList>
            <person name="Zamora L."/>
            <person name="Perez-Sancho M."/>
            <person name="Dominguez L."/>
            <person name="Fernandez-Garayzabal J.F."/>
            <person name="Vela A.I."/>
        </authorList>
    </citation>
    <scope>NUCLEOTIDE SEQUENCE [LARGE SCALE GENOMIC DNA]</scope>
    <source>
        <strain evidence="5 6">CCUG 69148</strain>
    </source>
</reference>
<evidence type="ECO:0000259" key="4">
    <source>
        <dbReference type="PROSITE" id="PS51677"/>
    </source>
</evidence>
<evidence type="ECO:0000256" key="3">
    <source>
        <dbReference type="SAM" id="MobiDB-lite"/>
    </source>
</evidence>
<feature type="domain" description="NodB homology" evidence="4">
    <location>
        <begin position="83"/>
        <end position="266"/>
    </location>
</feature>
<dbReference type="PANTHER" id="PTHR10587:SF133">
    <property type="entry name" value="CHITIN DEACETYLASE 1-RELATED"/>
    <property type="match status" value="1"/>
</dbReference>
<dbReference type="RefSeq" id="WP_166061766.1">
    <property type="nucleotide sequence ID" value="NZ_CP049889.1"/>
</dbReference>
<organism evidence="5 6">
    <name type="scientific">Jeotgalibaca porci</name>
    <dbReference type="NCBI Taxonomy" id="1868793"/>
    <lineage>
        <taxon>Bacteria</taxon>
        <taxon>Bacillati</taxon>
        <taxon>Bacillota</taxon>
        <taxon>Bacilli</taxon>
        <taxon>Lactobacillales</taxon>
        <taxon>Carnobacteriaceae</taxon>
        <taxon>Jeotgalibaca</taxon>
    </lineage>
</organism>
<dbReference type="InterPro" id="IPR002509">
    <property type="entry name" value="NODB_dom"/>
</dbReference>
<dbReference type="PROSITE" id="PS51677">
    <property type="entry name" value="NODB"/>
    <property type="match status" value="1"/>
</dbReference>
<dbReference type="InterPro" id="IPR050248">
    <property type="entry name" value="Polysacc_deacetylase_ArnD"/>
</dbReference>
<dbReference type="GO" id="GO:0005975">
    <property type="term" value="P:carbohydrate metabolic process"/>
    <property type="evidence" value="ECO:0007669"/>
    <property type="project" value="InterPro"/>
</dbReference>
<dbReference type="CDD" id="cd10917">
    <property type="entry name" value="CE4_NodB_like_6s_7s"/>
    <property type="match status" value="1"/>
</dbReference>
<accession>A0A6G7WEN3</accession>
<proteinExistence type="predicted"/>
<dbReference type="Proteomes" id="UP000501830">
    <property type="component" value="Chromosome"/>
</dbReference>
<name>A0A6G7WEN3_9LACT</name>
<dbReference type="GO" id="GO:0016810">
    <property type="term" value="F:hydrolase activity, acting on carbon-nitrogen (but not peptide) bonds"/>
    <property type="evidence" value="ECO:0007669"/>
    <property type="project" value="InterPro"/>
</dbReference>
<dbReference type="AlphaFoldDB" id="A0A6G7WEN3"/>
<keyword evidence="2" id="KW-0378">Hydrolase</keyword>
<feature type="compositionally biased region" description="Low complexity" evidence="3">
    <location>
        <begin position="28"/>
        <end position="52"/>
    </location>
</feature>
<dbReference type="Pfam" id="PF01522">
    <property type="entry name" value="Polysacc_deac_1"/>
    <property type="match status" value="1"/>
</dbReference>
<evidence type="ECO:0000313" key="6">
    <source>
        <dbReference type="Proteomes" id="UP000501830"/>
    </source>
</evidence>
<dbReference type="PANTHER" id="PTHR10587">
    <property type="entry name" value="GLYCOSYL TRANSFERASE-RELATED"/>
    <property type="match status" value="1"/>
</dbReference>
<dbReference type="EMBL" id="CP049889">
    <property type="protein sequence ID" value="QIK50730.1"/>
    <property type="molecule type" value="Genomic_DNA"/>
</dbReference>
<dbReference type="GO" id="GO:0016020">
    <property type="term" value="C:membrane"/>
    <property type="evidence" value="ECO:0007669"/>
    <property type="project" value="TreeGrafter"/>
</dbReference>
<evidence type="ECO:0000313" key="5">
    <source>
        <dbReference type="EMBL" id="QIK50730.1"/>
    </source>
</evidence>
<dbReference type="InterPro" id="IPR011330">
    <property type="entry name" value="Glyco_hydro/deAcase_b/a-brl"/>
</dbReference>
<dbReference type="PROSITE" id="PS51257">
    <property type="entry name" value="PROKAR_LIPOPROTEIN"/>
    <property type="match status" value="1"/>
</dbReference>
<keyword evidence="1" id="KW-0479">Metal-binding</keyword>
<dbReference type="Gene3D" id="3.20.20.370">
    <property type="entry name" value="Glycoside hydrolase/deacetylase"/>
    <property type="match status" value="1"/>
</dbReference>
<evidence type="ECO:0000256" key="2">
    <source>
        <dbReference type="ARBA" id="ARBA00022801"/>
    </source>
</evidence>
<keyword evidence="6" id="KW-1185">Reference proteome</keyword>
<sequence>MKKTLLILSASAFLAACQANETPKNEESNVSSEAVSSSEVIETESSSETATVESTIEAEVAAYEYQINPDIFTVVPLADADTEVVLLTFDDSPQPPDSQTLEIAQTVKEKGANAIFFVMGQFLESEESRAIIKEVSDMGFEIGNHSYSHPDLASISYEEQLEEIIATNDAVEEITGKRPRFFRAPYGSYNTDTVAISELENMTLMNWTYGYDWVDGYMEETALADIMINAPELGSGGNLLMHDRPWTAAAIGTIIDGLRAQGYEMVDPKLIESPEEE</sequence>
<feature type="region of interest" description="Disordered" evidence="3">
    <location>
        <begin position="20"/>
        <end position="52"/>
    </location>
</feature>
<dbReference type="GeneID" id="94551796"/>
<protein>
    <submittedName>
        <fullName evidence="5">Polysaccharide deacetylase family protein</fullName>
    </submittedName>
</protein>
<dbReference type="GO" id="GO:0046872">
    <property type="term" value="F:metal ion binding"/>
    <property type="evidence" value="ECO:0007669"/>
    <property type="project" value="UniProtKB-KW"/>
</dbReference>